<evidence type="ECO:0000256" key="2">
    <source>
        <dbReference type="SAM" id="Phobius"/>
    </source>
</evidence>
<feature type="compositionally biased region" description="Pro residues" evidence="1">
    <location>
        <begin position="18"/>
        <end position="39"/>
    </location>
</feature>
<keyword evidence="2" id="KW-1133">Transmembrane helix</keyword>
<dbReference type="OrthoDB" id="5150106at2"/>
<dbReference type="EMBL" id="PDJI01000004">
    <property type="protein sequence ID" value="PFG40108.1"/>
    <property type="molecule type" value="Genomic_DNA"/>
</dbReference>
<organism evidence="3 4">
    <name type="scientific">Georgenia soli</name>
    <dbReference type="NCBI Taxonomy" id="638953"/>
    <lineage>
        <taxon>Bacteria</taxon>
        <taxon>Bacillati</taxon>
        <taxon>Actinomycetota</taxon>
        <taxon>Actinomycetes</taxon>
        <taxon>Micrococcales</taxon>
        <taxon>Bogoriellaceae</taxon>
        <taxon>Georgenia</taxon>
    </lineage>
</organism>
<keyword evidence="2" id="KW-0812">Transmembrane</keyword>
<dbReference type="RefSeq" id="WP_143427021.1">
    <property type="nucleotide sequence ID" value="NZ_PDJI01000004.1"/>
</dbReference>
<evidence type="ECO:0000256" key="1">
    <source>
        <dbReference type="SAM" id="MobiDB-lite"/>
    </source>
</evidence>
<feature type="transmembrane region" description="Helical" evidence="2">
    <location>
        <begin position="46"/>
        <end position="66"/>
    </location>
</feature>
<keyword evidence="4" id="KW-1185">Reference proteome</keyword>
<keyword evidence="2" id="KW-0472">Membrane</keyword>
<feature type="transmembrane region" description="Helical" evidence="2">
    <location>
        <begin position="104"/>
        <end position="123"/>
    </location>
</feature>
<accession>A0A2A9EMG7</accession>
<dbReference type="AlphaFoldDB" id="A0A2A9EMG7"/>
<feature type="transmembrane region" description="Helical" evidence="2">
    <location>
        <begin position="130"/>
        <end position="152"/>
    </location>
</feature>
<dbReference type="Proteomes" id="UP000222106">
    <property type="component" value="Unassembled WGS sequence"/>
</dbReference>
<reference evidence="3 4" key="1">
    <citation type="submission" date="2017-10" db="EMBL/GenBank/DDBJ databases">
        <title>Sequencing the genomes of 1000 actinobacteria strains.</title>
        <authorList>
            <person name="Klenk H.-P."/>
        </authorList>
    </citation>
    <scope>NUCLEOTIDE SEQUENCE [LARGE SCALE GENOMIC DNA]</scope>
    <source>
        <strain evidence="3 4">DSM 21838</strain>
    </source>
</reference>
<protein>
    <submittedName>
        <fullName evidence="3">Uncharacterized protein</fullName>
    </submittedName>
</protein>
<comment type="caution">
    <text evidence="3">The sequence shown here is derived from an EMBL/GenBank/DDBJ whole genome shotgun (WGS) entry which is preliminary data.</text>
</comment>
<feature type="region of interest" description="Disordered" evidence="1">
    <location>
        <begin position="1"/>
        <end position="39"/>
    </location>
</feature>
<evidence type="ECO:0000313" key="4">
    <source>
        <dbReference type="Proteomes" id="UP000222106"/>
    </source>
</evidence>
<name>A0A2A9EMG7_9MICO</name>
<gene>
    <name evidence="3" type="ORF">ATJ97_2629</name>
</gene>
<proteinExistence type="predicted"/>
<evidence type="ECO:0000313" key="3">
    <source>
        <dbReference type="EMBL" id="PFG40108.1"/>
    </source>
</evidence>
<sequence length="183" mass="18621">MRQQRSPKVAVPQAGAAPAPPGPGTASAPPVPSLPPDPSPPWARGVARVAGAMMVGGAGLNTYMVIARPASYAGMGAWFQGVSPWNLGPLPDLWTATFGRHPRVWVPLVGIGFEATIGALALSRDPRRRVAGLGGIAAFHTGLLGMGLWSWALPWLGVLVPAAVVTARSGAAPSGDGTVRVTG</sequence>
<feature type="compositionally biased region" description="Low complexity" evidence="1">
    <location>
        <begin position="7"/>
        <end position="17"/>
    </location>
</feature>